<evidence type="ECO:0000313" key="3">
    <source>
        <dbReference type="Proteomes" id="UP000719412"/>
    </source>
</evidence>
<sequence length="228" mass="25246">MAEITKKLVINHKSLLPKKLFFSMWDYVASGVINSPSFQHFLREQPLRPVTPNTHVYCDPVIGRQNRSLTCAPQNHFNPAESADANRNGSNSFFSCQKVDQNTSRYRFAVLNQCPGARITIHCGIGPDNVQGRIKSGNSQRKATSRILSSNLQDCIIQDSITQRFEITQGFEVILSRSPNIILHHSTSSPPAPHDLVEAPPGTAPAREEASPDSKRAPPGDYNTCYSC</sequence>
<name>A0A8J6H621_TENMO</name>
<dbReference type="AlphaFoldDB" id="A0A8J6H621"/>
<dbReference type="EMBL" id="JABDTM020028445">
    <property type="protein sequence ID" value="KAH0808934.1"/>
    <property type="molecule type" value="Genomic_DNA"/>
</dbReference>
<gene>
    <name evidence="2" type="ORF">GEV33_013858</name>
</gene>
<feature type="compositionally biased region" description="Basic and acidic residues" evidence="1">
    <location>
        <begin position="206"/>
        <end position="218"/>
    </location>
</feature>
<feature type="region of interest" description="Disordered" evidence="1">
    <location>
        <begin position="184"/>
        <end position="228"/>
    </location>
</feature>
<dbReference type="Proteomes" id="UP000719412">
    <property type="component" value="Unassembled WGS sequence"/>
</dbReference>
<evidence type="ECO:0000313" key="2">
    <source>
        <dbReference type="EMBL" id="KAH0808934.1"/>
    </source>
</evidence>
<protein>
    <submittedName>
        <fullName evidence="2">Uncharacterized protein</fullName>
    </submittedName>
</protein>
<evidence type="ECO:0000256" key="1">
    <source>
        <dbReference type="SAM" id="MobiDB-lite"/>
    </source>
</evidence>
<comment type="caution">
    <text evidence="2">The sequence shown here is derived from an EMBL/GenBank/DDBJ whole genome shotgun (WGS) entry which is preliminary data.</text>
</comment>
<proteinExistence type="predicted"/>
<keyword evidence="3" id="KW-1185">Reference proteome</keyword>
<accession>A0A8J6H621</accession>
<reference evidence="2" key="1">
    <citation type="journal article" date="2020" name="J Insects Food Feed">
        <title>The yellow mealworm (Tenebrio molitor) genome: a resource for the emerging insects as food and feed industry.</title>
        <authorList>
            <person name="Eriksson T."/>
            <person name="Andere A."/>
            <person name="Kelstrup H."/>
            <person name="Emery V."/>
            <person name="Picard C."/>
        </authorList>
    </citation>
    <scope>NUCLEOTIDE SEQUENCE</scope>
    <source>
        <strain evidence="2">Stoneville</strain>
        <tissue evidence="2">Whole head</tissue>
    </source>
</reference>
<organism evidence="2 3">
    <name type="scientific">Tenebrio molitor</name>
    <name type="common">Yellow mealworm beetle</name>
    <dbReference type="NCBI Taxonomy" id="7067"/>
    <lineage>
        <taxon>Eukaryota</taxon>
        <taxon>Metazoa</taxon>
        <taxon>Ecdysozoa</taxon>
        <taxon>Arthropoda</taxon>
        <taxon>Hexapoda</taxon>
        <taxon>Insecta</taxon>
        <taxon>Pterygota</taxon>
        <taxon>Neoptera</taxon>
        <taxon>Endopterygota</taxon>
        <taxon>Coleoptera</taxon>
        <taxon>Polyphaga</taxon>
        <taxon>Cucujiformia</taxon>
        <taxon>Tenebrionidae</taxon>
        <taxon>Tenebrio</taxon>
    </lineage>
</organism>
<reference evidence="2" key="2">
    <citation type="submission" date="2021-08" db="EMBL/GenBank/DDBJ databases">
        <authorList>
            <person name="Eriksson T."/>
        </authorList>
    </citation>
    <scope>NUCLEOTIDE SEQUENCE</scope>
    <source>
        <strain evidence="2">Stoneville</strain>
        <tissue evidence="2">Whole head</tissue>
    </source>
</reference>